<gene>
    <name evidence="1" type="ORF">PI23P_02297</name>
</gene>
<keyword evidence="2" id="KW-1185">Reference proteome</keyword>
<sequence>MDITPYLKTGDNDIFILVWYFGKDGFSHNSSGKAALIFDCKVSVFELLTDIFWKSSIRRELGRVGLLLPNFRLPESSLRYDAGLGNFDFTKAEAKTKGWRGSRSLGKPPVAPSNKLVKRTIPQWKNFGMKKYENERPFPFKSTGDTIV</sequence>
<dbReference type="AlphaFoldDB" id="A4BWE6"/>
<dbReference type="eggNOG" id="COG3408">
    <property type="taxonomic scope" value="Bacteria"/>
</dbReference>
<evidence type="ECO:0000313" key="1">
    <source>
        <dbReference type="EMBL" id="EAR13287.1"/>
    </source>
</evidence>
<dbReference type="RefSeq" id="WP_004569083.1">
    <property type="nucleotide sequence ID" value="NZ_CH724148.1"/>
</dbReference>
<evidence type="ECO:0000313" key="2">
    <source>
        <dbReference type="Proteomes" id="UP000003053"/>
    </source>
</evidence>
<dbReference type="OrthoDB" id="9815108at2"/>
<dbReference type="Gene3D" id="2.60.120.260">
    <property type="entry name" value="Galactose-binding domain-like"/>
    <property type="match status" value="1"/>
</dbReference>
<dbReference type="EMBL" id="AAOG01000001">
    <property type="protein sequence ID" value="EAR13287.1"/>
    <property type="molecule type" value="Genomic_DNA"/>
</dbReference>
<name>A4BWE6_9FLAO</name>
<proteinExistence type="predicted"/>
<dbReference type="HOGENOM" id="CLU_1757148_0_0_10"/>
<protein>
    <submittedName>
        <fullName evidence="1">Uncharacterized protein</fullName>
    </submittedName>
</protein>
<reference evidence="1 2" key="1">
    <citation type="submission" date="2006-02" db="EMBL/GenBank/DDBJ databases">
        <authorList>
            <person name="Murray A."/>
            <person name="Staley J."/>
            <person name="Ferriera S."/>
            <person name="Johnson J."/>
            <person name="Kravitz S."/>
            <person name="Halpern A."/>
            <person name="Remington K."/>
            <person name="Beeson K."/>
            <person name="Tran B."/>
            <person name="Rogers Y.-H."/>
            <person name="Friedman R."/>
            <person name="Venter J.C."/>
        </authorList>
    </citation>
    <scope>NUCLEOTIDE SEQUENCE [LARGE SCALE GENOMIC DNA]</scope>
    <source>
        <strain evidence="1 2">23-P</strain>
    </source>
</reference>
<comment type="caution">
    <text evidence="1">The sequence shown here is derived from an EMBL/GenBank/DDBJ whole genome shotgun (WGS) entry which is preliminary data.</text>
</comment>
<dbReference type="Proteomes" id="UP000003053">
    <property type="component" value="Unassembled WGS sequence"/>
</dbReference>
<accession>A4BWE6</accession>
<organism evidence="1 2">
    <name type="scientific">Polaribacter irgensii 23-P</name>
    <dbReference type="NCBI Taxonomy" id="313594"/>
    <lineage>
        <taxon>Bacteria</taxon>
        <taxon>Pseudomonadati</taxon>
        <taxon>Bacteroidota</taxon>
        <taxon>Flavobacteriia</taxon>
        <taxon>Flavobacteriales</taxon>
        <taxon>Flavobacteriaceae</taxon>
    </lineage>
</organism>